<evidence type="ECO:0000313" key="2">
    <source>
        <dbReference type="EMBL" id="KAH9322636.1"/>
    </source>
</evidence>
<dbReference type="PANTHER" id="PTHR33709">
    <property type="entry name" value="OSJNBA0035M09.9 PROTEIN"/>
    <property type="match status" value="1"/>
</dbReference>
<dbReference type="Proteomes" id="UP000824469">
    <property type="component" value="Unassembled WGS sequence"/>
</dbReference>
<proteinExistence type="predicted"/>
<dbReference type="AlphaFoldDB" id="A0AA38GGJ4"/>
<reference evidence="2 3" key="1">
    <citation type="journal article" date="2021" name="Nat. Plants">
        <title>The Taxus genome provides insights into paclitaxel biosynthesis.</title>
        <authorList>
            <person name="Xiong X."/>
            <person name="Gou J."/>
            <person name="Liao Q."/>
            <person name="Li Y."/>
            <person name="Zhou Q."/>
            <person name="Bi G."/>
            <person name="Li C."/>
            <person name="Du R."/>
            <person name="Wang X."/>
            <person name="Sun T."/>
            <person name="Guo L."/>
            <person name="Liang H."/>
            <person name="Lu P."/>
            <person name="Wu Y."/>
            <person name="Zhang Z."/>
            <person name="Ro D.K."/>
            <person name="Shang Y."/>
            <person name="Huang S."/>
            <person name="Yan J."/>
        </authorList>
    </citation>
    <scope>NUCLEOTIDE SEQUENCE [LARGE SCALE GENOMIC DNA]</scope>
    <source>
        <strain evidence="2">Ta-2019</strain>
    </source>
</reference>
<protein>
    <submittedName>
        <fullName evidence="2">Uncharacterized protein</fullName>
    </submittedName>
</protein>
<evidence type="ECO:0000256" key="1">
    <source>
        <dbReference type="SAM" id="MobiDB-lite"/>
    </source>
</evidence>
<evidence type="ECO:0000313" key="3">
    <source>
        <dbReference type="Proteomes" id="UP000824469"/>
    </source>
</evidence>
<keyword evidence="3" id="KW-1185">Reference proteome</keyword>
<feature type="compositionally biased region" description="Low complexity" evidence="1">
    <location>
        <begin position="63"/>
        <end position="80"/>
    </location>
</feature>
<dbReference type="OMA" id="YMGGDIK"/>
<comment type="caution">
    <text evidence="2">The sequence shown here is derived from an EMBL/GenBank/DDBJ whole genome shotgun (WGS) entry which is preliminary data.</text>
</comment>
<dbReference type="EMBL" id="JAHRHJ020000003">
    <property type="protein sequence ID" value="KAH9322636.1"/>
    <property type="molecule type" value="Genomic_DNA"/>
</dbReference>
<accession>A0AA38GGJ4</accession>
<feature type="region of interest" description="Disordered" evidence="1">
    <location>
        <begin position="57"/>
        <end position="103"/>
    </location>
</feature>
<feature type="non-terminal residue" evidence="2">
    <location>
        <position position="1"/>
    </location>
</feature>
<dbReference type="InterPro" id="IPR040339">
    <property type="entry name" value="At1g16860-like"/>
</dbReference>
<name>A0AA38GGJ4_TAXCH</name>
<dbReference type="PANTHER" id="PTHR33709:SF4">
    <property type="entry name" value="OS08G0230200 PROTEIN"/>
    <property type="match status" value="1"/>
</dbReference>
<sequence length="103" mass="10615">GRVSAHQLSNGLYVSGCPEQYKDKQLTMSSTVVPYMGGDIKKSGELGKMFDIPVENPSKMKKSGSLLKLSSSSNSGPLTSAGALRASGPLNPGGLSRPTSSGN</sequence>
<organism evidence="2 3">
    <name type="scientific">Taxus chinensis</name>
    <name type="common">Chinese yew</name>
    <name type="synonym">Taxus wallichiana var. chinensis</name>
    <dbReference type="NCBI Taxonomy" id="29808"/>
    <lineage>
        <taxon>Eukaryota</taxon>
        <taxon>Viridiplantae</taxon>
        <taxon>Streptophyta</taxon>
        <taxon>Embryophyta</taxon>
        <taxon>Tracheophyta</taxon>
        <taxon>Spermatophyta</taxon>
        <taxon>Pinopsida</taxon>
        <taxon>Pinidae</taxon>
        <taxon>Conifers II</taxon>
        <taxon>Cupressales</taxon>
        <taxon>Taxaceae</taxon>
        <taxon>Taxus</taxon>
    </lineage>
</organism>
<gene>
    <name evidence="2" type="ORF">KI387_017275</name>
</gene>